<dbReference type="SUPFAM" id="SSF55031">
    <property type="entry name" value="Bacterial exopeptidase dimerisation domain"/>
    <property type="match status" value="1"/>
</dbReference>
<reference evidence="4 5" key="1">
    <citation type="submission" date="2020-08" db="EMBL/GenBank/DDBJ databases">
        <title>Genomic Encyclopedia of Type Strains, Phase IV (KMG-IV): sequencing the most valuable type-strain genomes for metagenomic binning, comparative biology and taxonomic classification.</title>
        <authorList>
            <person name="Goeker M."/>
        </authorList>
    </citation>
    <scope>NUCLEOTIDE SEQUENCE [LARGE SCALE GENOMIC DNA]</scope>
    <source>
        <strain evidence="4 5">DSM 26189</strain>
    </source>
</reference>
<feature type="binding site" evidence="2">
    <location>
        <position position="107"/>
    </location>
    <ligand>
        <name>Mn(2+)</name>
        <dbReference type="ChEBI" id="CHEBI:29035"/>
        <label>2</label>
    </ligand>
</feature>
<dbReference type="PIRSF" id="PIRSF005962">
    <property type="entry name" value="Pept_M20D_amidohydro"/>
    <property type="match status" value="1"/>
</dbReference>
<dbReference type="InterPro" id="IPR002933">
    <property type="entry name" value="Peptidase_M20"/>
</dbReference>
<keyword evidence="5" id="KW-1185">Reference proteome</keyword>
<keyword evidence="1 4" id="KW-0378">Hydrolase</keyword>
<dbReference type="EMBL" id="JACIDT010000029">
    <property type="protein sequence ID" value="MBB3928633.1"/>
    <property type="molecule type" value="Genomic_DNA"/>
</dbReference>
<dbReference type="Gene3D" id="3.40.630.10">
    <property type="entry name" value="Zn peptidases"/>
    <property type="match status" value="1"/>
</dbReference>
<name>A0A7W6FS36_9SPHN</name>
<gene>
    <name evidence="4" type="ORF">GGR43_004378</name>
</gene>
<accession>A0A7W6FS36</accession>
<organism evidence="4 5">
    <name type="scientific">Sphingobium jiangsuense</name>
    <dbReference type="NCBI Taxonomy" id="870476"/>
    <lineage>
        <taxon>Bacteria</taxon>
        <taxon>Pseudomonadati</taxon>
        <taxon>Pseudomonadota</taxon>
        <taxon>Alphaproteobacteria</taxon>
        <taxon>Sphingomonadales</taxon>
        <taxon>Sphingomonadaceae</taxon>
        <taxon>Sphingobium</taxon>
    </lineage>
</organism>
<evidence type="ECO:0000313" key="5">
    <source>
        <dbReference type="Proteomes" id="UP000571950"/>
    </source>
</evidence>
<proteinExistence type="predicted"/>
<dbReference type="NCBIfam" id="TIGR01891">
    <property type="entry name" value="amidohydrolases"/>
    <property type="match status" value="1"/>
</dbReference>
<dbReference type="InterPro" id="IPR011650">
    <property type="entry name" value="Peptidase_M20_dimer"/>
</dbReference>
<feature type="binding site" evidence="2">
    <location>
        <position position="168"/>
    </location>
    <ligand>
        <name>Mn(2+)</name>
        <dbReference type="ChEBI" id="CHEBI:29035"/>
        <label>2</label>
    </ligand>
</feature>
<evidence type="ECO:0000259" key="3">
    <source>
        <dbReference type="Pfam" id="PF07687"/>
    </source>
</evidence>
<dbReference type="Proteomes" id="UP000571950">
    <property type="component" value="Unassembled WGS sequence"/>
</dbReference>
<dbReference type="EC" id="3.5.1.32" evidence="4"/>
<dbReference type="InterPro" id="IPR017439">
    <property type="entry name" value="Amidohydrolase"/>
</dbReference>
<feature type="domain" description="Peptidase M20 dimerisation" evidence="3">
    <location>
        <begin position="187"/>
        <end position="282"/>
    </location>
</feature>
<dbReference type="GO" id="GO:0047980">
    <property type="term" value="F:hippurate hydrolase activity"/>
    <property type="evidence" value="ECO:0007669"/>
    <property type="project" value="UniProtKB-EC"/>
</dbReference>
<dbReference type="SUPFAM" id="SSF53187">
    <property type="entry name" value="Zn-dependent exopeptidases"/>
    <property type="match status" value="1"/>
</dbReference>
<protein>
    <submittedName>
        <fullName evidence="4">Hippurate hydrolase</fullName>
        <ecNumber evidence="4">3.5.1.32</ecNumber>
    </submittedName>
</protein>
<feature type="binding site" evidence="2">
    <location>
        <position position="109"/>
    </location>
    <ligand>
        <name>Mn(2+)</name>
        <dbReference type="ChEBI" id="CHEBI:29035"/>
        <label>2</label>
    </ligand>
</feature>
<keyword evidence="2" id="KW-0464">Manganese</keyword>
<sequence>MKETKTVPIVAELDALGAVMTEWRRDFHRHPELAFGETRTAGLIAEWLRSFGLSPVTGIGGTGVVAVVEGAQPGPAIALRADMDALPMQDEGGRDWHSHTPDVAHACGHDGHCAALLGVARHLAAHPPQRGRVVLIFQPAEENGLGARAMIDGGLLDRFPFDEVYAFHNMPLLNSGTAGVRTGPALNGYIVWQVTVDGVGGHGAAFFKATDPLQAAARLATEISSIVGRYVDPMESGLITVCSLQAGSSHNIIPASASLSGTLRALKPEVLALLYERLEAACAGIAAMSGCTIRCERLAEVPPCVNAAEGAERAAAACAAVLGEDKVIRDHAPFPFTDDFALFLKAAPGAYLFLGQDSAMCHNPAYDFDDALLPVAASIFVTLVRQRLG</sequence>
<dbReference type="Pfam" id="PF07687">
    <property type="entry name" value="M20_dimer"/>
    <property type="match status" value="1"/>
</dbReference>
<dbReference type="Pfam" id="PF01546">
    <property type="entry name" value="Peptidase_M20"/>
    <property type="match status" value="1"/>
</dbReference>
<dbReference type="InterPro" id="IPR036264">
    <property type="entry name" value="Bact_exopeptidase_dim_dom"/>
</dbReference>
<dbReference type="RefSeq" id="WP_188073903.1">
    <property type="nucleotide sequence ID" value="NZ_BSPS01000060.1"/>
</dbReference>
<dbReference type="GO" id="GO:0046872">
    <property type="term" value="F:metal ion binding"/>
    <property type="evidence" value="ECO:0007669"/>
    <property type="project" value="UniProtKB-KW"/>
</dbReference>
<comment type="caution">
    <text evidence="4">The sequence shown here is derived from an EMBL/GenBank/DDBJ whole genome shotgun (WGS) entry which is preliminary data.</text>
</comment>
<dbReference type="PANTHER" id="PTHR11014:SF63">
    <property type="entry name" value="METALLOPEPTIDASE, PUTATIVE (AFU_ORTHOLOGUE AFUA_6G09600)-RELATED"/>
    <property type="match status" value="1"/>
</dbReference>
<evidence type="ECO:0000256" key="2">
    <source>
        <dbReference type="PIRSR" id="PIRSR005962-1"/>
    </source>
</evidence>
<evidence type="ECO:0000313" key="4">
    <source>
        <dbReference type="EMBL" id="MBB3928633.1"/>
    </source>
</evidence>
<dbReference type="Gene3D" id="3.30.70.360">
    <property type="match status" value="1"/>
</dbReference>
<dbReference type="PANTHER" id="PTHR11014">
    <property type="entry name" value="PEPTIDASE M20 FAMILY MEMBER"/>
    <property type="match status" value="1"/>
</dbReference>
<comment type="cofactor">
    <cofactor evidence="2">
        <name>Mn(2+)</name>
        <dbReference type="ChEBI" id="CHEBI:29035"/>
    </cofactor>
    <text evidence="2">The Mn(2+) ion enhances activity.</text>
</comment>
<keyword evidence="2" id="KW-0479">Metal-binding</keyword>
<dbReference type="AlphaFoldDB" id="A0A7W6FS36"/>
<feature type="binding site" evidence="2">
    <location>
        <position position="142"/>
    </location>
    <ligand>
        <name>Mn(2+)</name>
        <dbReference type="ChEBI" id="CHEBI:29035"/>
        <label>2</label>
    </ligand>
</feature>
<evidence type="ECO:0000256" key="1">
    <source>
        <dbReference type="ARBA" id="ARBA00022801"/>
    </source>
</evidence>
<feature type="binding site" evidence="2">
    <location>
        <position position="362"/>
    </location>
    <ligand>
        <name>Mn(2+)</name>
        <dbReference type="ChEBI" id="CHEBI:29035"/>
        <label>2</label>
    </ligand>
</feature>